<organism evidence="3 4">
    <name type="scientific">Effusibacillus dendaii</name>
    <dbReference type="NCBI Taxonomy" id="2743772"/>
    <lineage>
        <taxon>Bacteria</taxon>
        <taxon>Bacillati</taxon>
        <taxon>Bacillota</taxon>
        <taxon>Bacilli</taxon>
        <taxon>Bacillales</taxon>
        <taxon>Alicyclobacillaceae</taxon>
        <taxon>Effusibacillus</taxon>
    </lineage>
</organism>
<sequence length="53" mass="5882">MPKGATQTKTLKVGDKAPDFTLKAHGNRTVTLSDYLGKKNVFIAFYPLDWTPV</sequence>
<evidence type="ECO:0000259" key="2">
    <source>
        <dbReference type="Pfam" id="PF00578"/>
    </source>
</evidence>
<evidence type="ECO:0000313" key="4">
    <source>
        <dbReference type="Proteomes" id="UP000593802"/>
    </source>
</evidence>
<feature type="domain" description="Alkyl hydroperoxide reductase subunit C/ Thiol specific antioxidant" evidence="2">
    <location>
        <begin position="13"/>
        <end position="53"/>
    </location>
</feature>
<dbReference type="GO" id="GO:0016209">
    <property type="term" value="F:antioxidant activity"/>
    <property type="evidence" value="ECO:0007669"/>
    <property type="project" value="InterPro"/>
</dbReference>
<name>A0A7I8DBR9_9BACL</name>
<accession>A0A7I8DBR9</accession>
<keyword evidence="1" id="KW-1015">Disulfide bond</keyword>
<dbReference type="Gene3D" id="3.40.30.10">
    <property type="entry name" value="Glutaredoxin"/>
    <property type="match status" value="1"/>
</dbReference>
<dbReference type="EMBL" id="AP023366">
    <property type="protein sequence ID" value="BCJ86409.1"/>
    <property type="molecule type" value="Genomic_DNA"/>
</dbReference>
<dbReference type="AlphaFoldDB" id="A0A7I8DBR9"/>
<dbReference type="Pfam" id="PF00578">
    <property type="entry name" value="AhpC-TSA"/>
    <property type="match status" value="1"/>
</dbReference>
<dbReference type="SUPFAM" id="SSF52833">
    <property type="entry name" value="Thioredoxin-like"/>
    <property type="match status" value="1"/>
</dbReference>
<evidence type="ECO:0000313" key="3">
    <source>
        <dbReference type="EMBL" id="BCJ86409.1"/>
    </source>
</evidence>
<reference evidence="3 4" key="1">
    <citation type="submission" date="2020-08" db="EMBL/GenBank/DDBJ databases">
        <title>Complete Genome Sequence of Effusibacillus dendaii Strain skT53, Isolated from Farmland soil.</title>
        <authorList>
            <person name="Konishi T."/>
            <person name="Kawasaki H."/>
        </authorList>
    </citation>
    <scope>NUCLEOTIDE SEQUENCE [LARGE SCALE GENOMIC DNA]</scope>
    <source>
        <strain evidence="4">skT53</strain>
    </source>
</reference>
<dbReference type="GO" id="GO:0016491">
    <property type="term" value="F:oxidoreductase activity"/>
    <property type="evidence" value="ECO:0007669"/>
    <property type="project" value="InterPro"/>
</dbReference>
<gene>
    <name evidence="3" type="ORF">skT53_13940</name>
</gene>
<dbReference type="InterPro" id="IPR000866">
    <property type="entry name" value="AhpC/TSA"/>
</dbReference>
<dbReference type="Proteomes" id="UP000593802">
    <property type="component" value="Chromosome"/>
</dbReference>
<keyword evidence="4" id="KW-1185">Reference proteome</keyword>
<evidence type="ECO:0000256" key="1">
    <source>
        <dbReference type="ARBA" id="ARBA00023157"/>
    </source>
</evidence>
<protein>
    <recommendedName>
        <fullName evidence="2">Alkyl hydroperoxide reductase subunit C/ Thiol specific antioxidant domain-containing protein</fullName>
    </recommendedName>
</protein>
<dbReference type="InterPro" id="IPR036249">
    <property type="entry name" value="Thioredoxin-like_sf"/>
</dbReference>
<proteinExistence type="predicted"/>
<dbReference type="KEGG" id="eff:skT53_13940"/>